<gene>
    <name evidence="1" type="ORF">SAMN05660299_02678</name>
</gene>
<evidence type="ECO:0000313" key="1">
    <source>
        <dbReference type="EMBL" id="SDN41019.1"/>
    </source>
</evidence>
<dbReference type="Gene3D" id="1.10.1220.10">
    <property type="entry name" value="Met repressor-like"/>
    <property type="match status" value="1"/>
</dbReference>
<dbReference type="Proteomes" id="UP000199309">
    <property type="component" value="Unassembled WGS sequence"/>
</dbReference>
<accession>A0A1H0B5W8</accession>
<dbReference type="InterPro" id="IPR013321">
    <property type="entry name" value="Arc_rbn_hlx_hlx"/>
</dbReference>
<organism evidence="1 2">
    <name type="scientific">Megasphaera paucivorans</name>
    <dbReference type="NCBI Taxonomy" id="349095"/>
    <lineage>
        <taxon>Bacteria</taxon>
        <taxon>Bacillati</taxon>
        <taxon>Bacillota</taxon>
        <taxon>Negativicutes</taxon>
        <taxon>Veillonellales</taxon>
        <taxon>Veillonellaceae</taxon>
        <taxon>Megasphaera</taxon>
    </lineage>
</organism>
<protein>
    <submittedName>
        <fullName evidence="1">RelB antitoxin</fullName>
    </submittedName>
</protein>
<dbReference type="EMBL" id="FNHQ01000046">
    <property type="protein sequence ID" value="SDN41019.1"/>
    <property type="molecule type" value="Genomic_DNA"/>
</dbReference>
<reference evidence="1 2" key="1">
    <citation type="submission" date="2016-10" db="EMBL/GenBank/DDBJ databases">
        <authorList>
            <person name="de Groot N.N."/>
        </authorList>
    </citation>
    <scope>NUCLEOTIDE SEQUENCE [LARGE SCALE GENOMIC DNA]</scope>
    <source>
        <strain evidence="1 2">DSM 16981</strain>
    </source>
</reference>
<name>A0A1H0B5W8_9FIRM</name>
<dbReference type="RefSeq" id="WP_245675174.1">
    <property type="nucleotide sequence ID" value="NZ_FNHQ01000046.1"/>
</dbReference>
<evidence type="ECO:0000313" key="2">
    <source>
        <dbReference type="Proteomes" id="UP000199309"/>
    </source>
</evidence>
<dbReference type="GO" id="GO:0006355">
    <property type="term" value="P:regulation of DNA-templated transcription"/>
    <property type="evidence" value="ECO:0007669"/>
    <property type="project" value="InterPro"/>
</dbReference>
<proteinExistence type="predicted"/>
<dbReference type="Pfam" id="PF04221">
    <property type="entry name" value="RelB"/>
    <property type="match status" value="1"/>
</dbReference>
<sequence>MEISIEEKTRMQACEIFKKMGITEEEAVVLFYKRVIACGRMPFGRIESRQQDKIKKNRMNERFAEWDAF</sequence>
<dbReference type="InterPro" id="IPR007337">
    <property type="entry name" value="RelB/DinJ"/>
</dbReference>
<keyword evidence="2" id="KW-1185">Reference proteome</keyword>
<dbReference type="STRING" id="349095.SAMN05660299_02678"/>
<dbReference type="AlphaFoldDB" id="A0A1H0B5W8"/>